<feature type="domain" description="SnoaL-like" evidence="2">
    <location>
        <begin position="36"/>
        <end position="130"/>
    </location>
</feature>
<proteinExistence type="predicted"/>
<dbReference type="InterPro" id="IPR037401">
    <property type="entry name" value="SnoaL-like"/>
</dbReference>
<sequence>MSDRKQWLTLAFLAALAAGPVFADTEITKDVVMSHLQGVGQFDVGAAVAPYADDATLILADKVYHGSDEIRGFFKTFFAEFSQADVSMETEALVFEGNTALTTWNAESPNNVYEFGADTFVVQDGKIVTHTMAARITPK</sequence>
<evidence type="ECO:0000256" key="1">
    <source>
        <dbReference type="SAM" id="SignalP"/>
    </source>
</evidence>
<organism evidence="3 4">
    <name type="scientific">Albidovulum salinarum</name>
    <dbReference type="NCBI Taxonomy" id="2984153"/>
    <lineage>
        <taxon>Bacteria</taxon>
        <taxon>Pseudomonadati</taxon>
        <taxon>Pseudomonadota</taxon>
        <taxon>Alphaproteobacteria</taxon>
        <taxon>Rhodobacterales</taxon>
        <taxon>Paracoccaceae</taxon>
        <taxon>Albidovulum</taxon>
    </lineage>
</organism>
<feature type="chain" id="PRO_5045329253" evidence="1">
    <location>
        <begin position="24"/>
        <end position="139"/>
    </location>
</feature>
<dbReference type="InterPro" id="IPR032710">
    <property type="entry name" value="NTF2-like_dom_sf"/>
</dbReference>
<reference evidence="3 4" key="1">
    <citation type="submission" date="2022-10" db="EMBL/GenBank/DDBJ databases">
        <title>Defluviimonas sp. nov., isolated from ocean surface sediments.</title>
        <authorList>
            <person name="He W."/>
            <person name="Wang L."/>
            <person name="Zhang D.-F."/>
        </authorList>
    </citation>
    <scope>NUCLEOTIDE SEQUENCE [LARGE SCALE GENOMIC DNA]</scope>
    <source>
        <strain evidence="3 4">WL0024</strain>
    </source>
</reference>
<gene>
    <name evidence="3" type="ORF">OEZ60_13850</name>
</gene>
<dbReference type="Gene3D" id="3.10.450.50">
    <property type="match status" value="1"/>
</dbReference>
<name>A0ABT2X571_9RHOB</name>
<comment type="caution">
    <text evidence="3">The sequence shown here is derived from an EMBL/GenBank/DDBJ whole genome shotgun (WGS) entry which is preliminary data.</text>
</comment>
<evidence type="ECO:0000259" key="2">
    <source>
        <dbReference type="Pfam" id="PF12680"/>
    </source>
</evidence>
<evidence type="ECO:0000313" key="4">
    <source>
        <dbReference type="Proteomes" id="UP001209535"/>
    </source>
</evidence>
<dbReference type="SUPFAM" id="SSF54427">
    <property type="entry name" value="NTF2-like"/>
    <property type="match status" value="1"/>
</dbReference>
<keyword evidence="4" id="KW-1185">Reference proteome</keyword>
<dbReference type="Pfam" id="PF12680">
    <property type="entry name" value="SnoaL_2"/>
    <property type="match status" value="1"/>
</dbReference>
<keyword evidence="1" id="KW-0732">Signal</keyword>
<protein>
    <submittedName>
        <fullName evidence="3">Nuclear transport factor 2 family protein</fullName>
    </submittedName>
</protein>
<accession>A0ABT2X571</accession>
<evidence type="ECO:0000313" key="3">
    <source>
        <dbReference type="EMBL" id="MCU9849087.1"/>
    </source>
</evidence>
<dbReference type="EMBL" id="JAOVQO010000012">
    <property type="protein sequence ID" value="MCU9849087.1"/>
    <property type="molecule type" value="Genomic_DNA"/>
</dbReference>
<dbReference type="RefSeq" id="WP_263337294.1">
    <property type="nucleotide sequence ID" value="NZ_JAOVQO010000012.1"/>
</dbReference>
<feature type="signal peptide" evidence="1">
    <location>
        <begin position="1"/>
        <end position="23"/>
    </location>
</feature>
<dbReference type="Proteomes" id="UP001209535">
    <property type="component" value="Unassembled WGS sequence"/>
</dbReference>